<evidence type="ECO:0000256" key="7">
    <source>
        <dbReference type="SAM" id="MobiDB-lite"/>
    </source>
</evidence>
<dbReference type="EMBL" id="HE580277">
    <property type="protein sequence ID" value="CCD27411.1"/>
    <property type="molecule type" value="Genomic_DNA"/>
</dbReference>
<dbReference type="GO" id="GO:0070676">
    <property type="term" value="P:intralumenal vesicle formation"/>
    <property type="evidence" value="ECO:0007669"/>
    <property type="project" value="EnsemblFungi"/>
</dbReference>
<keyword evidence="5" id="KW-0653">Protein transport</keyword>
<dbReference type="KEGG" id="ndi:NDAI_0K02200"/>
<evidence type="ECO:0000256" key="2">
    <source>
        <dbReference type="ARBA" id="ARBA00006190"/>
    </source>
</evidence>
<protein>
    <submittedName>
        <fullName evidence="8">Uncharacterized protein</fullName>
    </submittedName>
</protein>
<keyword evidence="6" id="KW-0472">Membrane</keyword>
<comment type="similarity">
    <text evidence="2">Belongs to the SNF7 family.</text>
</comment>
<dbReference type="AlphaFoldDB" id="G0WI00"/>
<organism evidence="8 9">
    <name type="scientific">Naumovozyma dairenensis (strain ATCC 10597 / BCRC 20456 / CBS 421 / NBRC 0211 / NRRL Y-12639)</name>
    <name type="common">Saccharomyces dairenensis</name>
    <dbReference type="NCBI Taxonomy" id="1071378"/>
    <lineage>
        <taxon>Eukaryota</taxon>
        <taxon>Fungi</taxon>
        <taxon>Dikarya</taxon>
        <taxon>Ascomycota</taxon>
        <taxon>Saccharomycotina</taxon>
        <taxon>Saccharomycetes</taxon>
        <taxon>Saccharomycetales</taxon>
        <taxon>Saccharomycetaceae</taxon>
        <taxon>Naumovozyma</taxon>
    </lineage>
</organism>
<dbReference type="GO" id="GO:0015031">
    <property type="term" value="P:protein transport"/>
    <property type="evidence" value="ECO:0007669"/>
    <property type="project" value="UniProtKB-KW"/>
</dbReference>
<feature type="region of interest" description="Disordered" evidence="7">
    <location>
        <begin position="108"/>
        <end position="133"/>
    </location>
</feature>
<dbReference type="HOGENOM" id="CLU_086201_2_0_1"/>
<dbReference type="GeneID" id="11497856"/>
<evidence type="ECO:0000313" key="8">
    <source>
        <dbReference type="EMBL" id="CCD27411.1"/>
    </source>
</evidence>
<dbReference type="GO" id="GO:0032511">
    <property type="term" value="P:late endosome to vacuole transport via multivesicular body sorting pathway"/>
    <property type="evidence" value="ECO:0007669"/>
    <property type="project" value="TreeGrafter"/>
</dbReference>
<keyword evidence="9" id="KW-1185">Reference proteome</keyword>
<dbReference type="PANTHER" id="PTHR22761:SF5">
    <property type="entry name" value="CHARGED MULTIVESICULAR BODY PROTEIN 6"/>
    <property type="match status" value="1"/>
</dbReference>
<dbReference type="InterPro" id="IPR005024">
    <property type="entry name" value="Snf7_fam"/>
</dbReference>
<evidence type="ECO:0000313" key="9">
    <source>
        <dbReference type="Proteomes" id="UP000000689"/>
    </source>
</evidence>
<sequence length="133" mass="15323">MVSTLEFKMIETQFFNGLKNGNIILTKLNKEFENENIDQLMENVQDQIQYQNEVDNILSQSITGVDDFEEEIDKELDQLEAQIVNEKAAKLPSTEGLKPIILKDDKKEEEIVEQEEQAERHIEQSNTPVALLS</sequence>
<reference evidence="8 9" key="1">
    <citation type="journal article" date="2011" name="Proc. Natl. Acad. Sci. U.S.A.">
        <title>Evolutionary erosion of yeast sex chromosomes by mating-type switching accidents.</title>
        <authorList>
            <person name="Gordon J.L."/>
            <person name="Armisen D."/>
            <person name="Proux-Wera E."/>
            <person name="Oheigeartaigh S.S."/>
            <person name="Byrne K.P."/>
            <person name="Wolfe K.H."/>
        </authorList>
    </citation>
    <scope>NUCLEOTIDE SEQUENCE [LARGE SCALE GENOMIC DNA]</scope>
    <source>
        <strain evidence="9">ATCC 10597 / BCRC 20456 / CBS 421 / NBRC 0211 / NRRL Y-12639</strain>
    </source>
</reference>
<keyword evidence="3" id="KW-0813">Transport</keyword>
<comment type="subcellular location">
    <subcellularLocation>
        <location evidence="1">Endosome membrane</location>
    </subcellularLocation>
</comment>
<dbReference type="Gene3D" id="6.10.140.1230">
    <property type="match status" value="1"/>
</dbReference>
<proteinExistence type="inferred from homology"/>
<dbReference type="OMA" id="QAERHIE"/>
<dbReference type="STRING" id="1071378.G0WI00"/>
<name>G0WI00_NAUDC</name>
<gene>
    <name evidence="8" type="primary">NDAI0K02200</name>
    <name evidence="8" type="ordered locus">NDAI_0K02200</name>
</gene>
<dbReference type="OrthoDB" id="441172at2759"/>
<keyword evidence="4" id="KW-0967">Endosome</keyword>
<dbReference type="Pfam" id="PF03357">
    <property type="entry name" value="Snf7"/>
    <property type="match status" value="1"/>
</dbReference>
<evidence type="ECO:0000256" key="1">
    <source>
        <dbReference type="ARBA" id="ARBA00004608"/>
    </source>
</evidence>
<accession>G0WI00</accession>
<evidence type="ECO:0000256" key="4">
    <source>
        <dbReference type="ARBA" id="ARBA00022753"/>
    </source>
</evidence>
<dbReference type="GO" id="GO:0005771">
    <property type="term" value="C:multivesicular body"/>
    <property type="evidence" value="ECO:0007669"/>
    <property type="project" value="TreeGrafter"/>
</dbReference>
<dbReference type="GO" id="GO:0000815">
    <property type="term" value="C:ESCRT III complex"/>
    <property type="evidence" value="ECO:0007669"/>
    <property type="project" value="EnsemblFungi"/>
</dbReference>
<dbReference type="GO" id="GO:0043162">
    <property type="term" value="P:ubiquitin-dependent protein catabolic process via the multivesicular body sorting pathway"/>
    <property type="evidence" value="ECO:0007669"/>
    <property type="project" value="EnsemblFungi"/>
</dbReference>
<evidence type="ECO:0000256" key="5">
    <source>
        <dbReference type="ARBA" id="ARBA00022927"/>
    </source>
</evidence>
<dbReference type="GO" id="GO:0005829">
    <property type="term" value="C:cytosol"/>
    <property type="evidence" value="ECO:0007669"/>
    <property type="project" value="EnsemblFungi"/>
</dbReference>
<dbReference type="GO" id="GO:0005783">
    <property type="term" value="C:endoplasmic reticulum"/>
    <property type="evidence" value="ECO:0007669"/>
    <property type="project" value="EnsemblFungi"/>
</dbReference>
<dbReference type="PANTHER" id="PTHR22761">
    <property type="entry name" value="CHARGED MULTIVESICULAR BODY PROTEIN"/>
    <property type="match status" value="1"/>
</dbReference>
<evidence type="ECO:0000256" key="6">
    <source>
        <dbReference type="ARBA" id="ARBA00023136"/>
    </source>
</evidence>
<dbReference type="Proteomes" id="UP000000689">
    <property type="component" value="Chromosome 11"/>
</dbReference>
<dbReference type="eggNOG" id="KOG2910">
    <property type="taxonomic scope" value="Eukaryota"/>
</dbReference>
<evidence type="ECO:0000256" key="3">
    <source>
        <dbReference type="ARBA" id="ARBA00022448"/>
    </source>
</evidence>
<dbReference type="GO" id="GO:1904669">
    <property type="term" value="P:ATP export"/>
    <property type="evidence" value="ECO:0007669"/>
    <property type="project" value="EnsemblFungi"/>
</dbReference>
<dbReference type="GO" id="GO:0007031">
    <property type="term" value="P:peroxisome organization"/>
    <property type="evidence" value="ECO:0007669"/>
    <property type="project" value="EnsemblFungi"/>
</dbReference>
<feature type="compositionally biased region" description="Polar residues" evidence="7">
    <location>
        <begin position="124"/>
        <end position="133"/>
    </location>
</feature>
<dbReference type="RefSeq" id="XP_003672654.1">
    <property type="nucleotide sequence ID" value="XM_003672606.1"/>
</dbReference>